<feature type="transmembrane region" description="Helical" evidence="6">
    <location>
        <begin position="1013"/>
        <end position="1031"/>
    </location>
</feature>
<dbReference type="AlphaFoldDB" id="A0A1D8PAZ1"/>
<dbReference type="Pfam" id="PF01578">
    <property type="entry name" value="Cytochrom_C_asm"/>
    <property type="match status" value="1"/>
</dbReference>
<evidence type="ECO:0000259" key="8">
    <source>
        <dbReference type="Pfam" id="PF05140"/>
    </source>
</evidence>
<evidence type="ECO:0000256" key="4">
    <source>
        <dbReference type="ARBA" id="ARBA00022989"/>
    </source>
</evidence>
<dbReference type="PANTHER" id="PTHR30071">
    <property type="entry name" value="HEME EXPORTER PROTEIN C"/>
    <property type="match status" value="1"/>
</dbReference>
<feature type="transmembrane region" description="Helical" evidence="6">
    <location>
        <begin position="43"/>
        <end position="66"/>
    </location>
</feature>
<dbReference type="GO" id="GO:0020037">
    <property type="term" value="F:heme binding"/>
    <property type="evidence" value="ECO:0007669"/>
    <property type="project" value="InterPro"/>
</dbReference>
<sequence>MKKILSILYSTRLTAILFIVFALAMGIATFIENDYGTQTAKRLIYNAWWFEAIMVFFVINFFGNIFRYRLYKKEKWSVLLFHVAFLFILIGAGITRYISYEGIMPIIEGESSNIMFSEAIYFDVVANDSKEQYKYKSDKVLLSSLGKPNYTFSNKFRDKKFKFDLVEYIPFAKEVFEENENGDSYIHFVESTSGSRHDHYIKKGTSELIHNVLVGYDNIGNNSIDIITEGEDLKFKSSFDGTYLRMADQFNGTIVKDSLQDLQYLSLHQLAGLSFVIPKPAINGSYKTIKGVREENPLDRLTFNVTSGGETKQMVINGSQYNIEEPTQISVGGLNFRVNYGSKQIELPFHVKLRDFQLENYPGSQSPMSYASEVTVIDPKETFDFRIYMNHILNYKGYKFFQSSYDITDEYEETRLSVNHDFWGTTITYIGYFMLYIGLLLILFVKNTRFDYLRKSLDKIKAKKATLSIALLLIATTSYSQHDTSHELTTKKVDSLIISNAVDKTHAEEFSKLVIQDAGGRMKPVNTFASELLRKVSKKDTYNGLDANQVFLSIQQNPRLWFNVPLIYIKKENTKLRDIIGIPHNQEYGKLADFFTERGVYKIQEDQEKAFKKKIKNKFEESVINVDKRVNLLYSAIGGGILRIYPLPNDKTNKWVSYAELNEAKFTGVDSVFVKQILPVYFQTLREAKVSNDYSESQEILDGISRFQEKFGSEVFPDPKKVELEVFYNKNDIFKNLFWQYMLAGVLMFIFIIINIFNNSKFIRILLKISTGITVLLFLYHTAGLIIRWYISGHVPWSNGYESMIYIAWATMLFGLLFGRKSALTIAATTFVTSMILMFAHMNWMDPEIANLVPVLDSYWVMIHVSIIVASYGPFTLSMILGMLALFLMIITTQKNKKKVDLMIKEITIINEMSMTLGLILLTIGNFLGGMWANESWGRYWGWDPKETWAFISIMVYALVLHMRLIPGLRGRYVFNVLAVFSFTSILMTYLGVNHLLSGLHSYAAGEAAKIPTQIWTWLGISITLSILAFFKFRKYYKK</sequence>
<dbReference type="GO" id="GO:0005886">
    <property type="term" value="C:plasma membrane"/>
    <property type="evidence" value="ECO:0007669"/>
    <property type="project" value="TreeGrafter"/>
</dbReference>
<name>A0A1D8PAZ1_9FLAO</name>
<feature type="transmembrane region" description="Helical" evidence="6">
    <location>
        <begin position="12"/>
        <end position="31"/>
    </location>
</feature>
<feature type="transmembrane region" description="Helical" evidence="6">
    <location>
        <begin position="769"/>
        <end position="791"/>
    </location>
</feature>
<feature type="transmembrane region" description="Helical" evidence="6">
    <location>
        <begin position="78"/>
        <end position="98"/>
    </location>
</feature>
<feature type="domain" description="ResB-like" evidence="8">
    <location>
        <begin position="322"/>
        <end position="411"/>
    </location>
</feature>
<dbReference type="NCBIfam" id="TIGR03144">
    <property type="entry name" value="cytochr_II_ccsB"/>
    <property type="match status" value="1"/>
</dbReference>
<evidence type="ECO:0000256" key="5">
    <source>
        <dbReference type="ARBA" id="ARBA00023136"/>
    </source>
</evidence>
<dbReference type="Pfam" id="PF05140">
    <property type="entry name" value="ResB"/>
    <property type="match status" value="1"/>
</dbReference>
<dbReference type="PANTHER" id="PTHR30071:SF1">
    <property type="entry name" value="CYTOCHROME B_B6 PROTEIN-RELATED"/>
    <property type="match status" value="1"/>
</dbReference>
<dbReference type="InterPro" id="IPR002541">
    <property type="entry name" value="Cyt_c_assembly"/>
</dbReference>
<proteinExistence type="predicted"/>
<dbReference type="KEGG" id="lul:LPB138_13900"/>
<evidence type="ECO:0000259" key="7">
    <source>
        <dbReference type="Pfam" id="PF01578"/>
    </source>
</evidence>
<feature type="transmembrane region" description="Helical" evidence="6">
    <location>
        <begin position="909"/>
        <end position="928"/>
    </location>
</feature>
<feature type="transmembrane region" description="Helical" evidence="6">
    <location>
        <begin position="859"/>
        <end position="888"/>
    </location>
</feature>
<dbReference type="STRING" id="1850246.LPB138_13900"/>
<gene>
    <name evidence="9" type="ORF">LPB138_13900</name>
</gene>
<feature type="transmembrane region" description="Helical" evidence="6">
    <location>
        <begin position="422"/>
        <end position="445"/>
    </location>
</feature>
<dbReference type="EMBL" id="CP017478">
    <property type="protein sequence ID" value="AOW21707.1"/>
    <property type="molecule type" value="Genomic_DNA"/>
</dbReference>
<evidence type="ECO:0000256" key="6">
    <source>
        <dbReference type="SAM" id="Phobius"/>
    </source>
</evidence>
<comment type="subcellular location">
    <subcellularLocation>
        <location evidence="1">Membrane</location>
        <topology evidence="1">Multi-pass membrane protein</topology>
    </subcellularLocation>
</comment>
<keyword evidence="2 6" id="KW-0812">Transmembrane</keyword>
<protein>
    <submittedName>
        <fullName evidence="9">C-type cytochrome biogenesis protein CcsB</fullName>
    </submittedName>
</protein>
<accession>A0A1D8PAZ1</accession>
<evidence type="ECO:0000256" key="2">
    <source>
        <dbReference type="ARBA" id="ARBA00022692"/>
    </source>
</evidence>
<dbReference type="InterPro" id="IPR007816">
    <property type="entry name" value="ResB-like_domain"/>
</dbReference>
<keyword evidence="5 6" id="KW-0472">Membrane</keyword>
<organism evidence="9 10">
    <name type="scientific">Urechidicola croceus</name>
    <dbReference type="NCBI Taxonomy" id="1850246"/>
    <lineage>
        <taxon>Bacteria</taxon>
        <taxon>Pseudomonadati</taxon>
        <taxon>Bacteroidota</taxon>
        <taxon>Flavobacteriia</taxon>
        <taxon>Flavobacteriales</taxon>
        <taxon>Flavobacteriaceae</taxon>
        <taxon>Urechidicola</taxon>
    </lineage>
</organism>
<dbReference type="GO" id="GO:0017004">
    <property type="term" value="P:cytochrome complex assembly"/>
    <property type="evidence" value="ECO:0007669"/>
    <property type="project" value="UniProtKB-KW"/>
</dbReference>
<dbReference type="InterPro" id="IPR045062">
    <property type="entry name" value="Cyt_c_biogenesis_CcsA/CcmC"/>
</dbReference>
<feature type="domain" description="Cytochrome c assembly protein" evidence="7">
    <location>
        <begin position="797"/>
        <end position="1001"/>
    </location>
</feature>
<feature type="transmembrane region" description="Helical" evidence="6">
    <location>
        <begin position="826"/>
        <end position="844"/>
    </location>
</feature>
<reference evidence="9 10" key="1">
    <citation type="submission" date="2016-10" db="EMBL/GenBank/DDBJ databases">
        <title>Lutibacter sp. LPB0138, isolated from marine gastropod.</title>
        <authorList>
            <person name="Kim E."/>
            <person name="Yi H."/>
        </authorList>
    </citation>
    <scope>NUCLEOTIDE SEQUENCE [LARGE SCALE GENOMIC DNA]</scope>
    <source>
        <strain evidence="9 10">LPB0138</strain>
    </source>
</reference>
<dbReference type="Proteomes" id="UP000176050">
    <property type="component" value="Chromosome"/>
</dbReference>
<feature type="transmembrane region" description="Helical" evidence="6">
    <location>
        <begin position="948"/>
        <end position="966"/>
    </location>
</feature>
<dbReference type="InterPro" id="IPR017562">
    <property type="entry name" value="Cyt_c_biogenesis_CcsA"/>
</dbReference>
<evidence type="ECO:0000256" key="3">
    <source>
        <dbReference type="ARBA" id="ARBA00022748"/>
    </source>
</evidence>
<keyword evidence="3" id="KW-0201">Cytochrome c-type biogenesis</keyword>
<keyword evidence="10" id="KW-1185">Reference proteome</keyword>
<feature type="transmembrane region" description="Helical" evidence="6">
    <location>
        <begin position="738"/>
        <end position="757"/>
    </location>
</feature>
<dbReference type="RefSeq" id="WP_070237867.1">
    <property type="nucleotide sequence ID" value="NZ_CP017478.1"/>
</dbReference>
<evidence type="ECO:0000313" key="10">
    <source>
        <dbReference type="Proteomes" id="UP000176050"/>
    </source>
</evidence>
<dbReference type="OrthoDB" id="9814290at2"/>
<keyword evidence="4 6" id="KW-1133">Transmembrane helix</keyword>
<evidence type="ECO:0000313" key="9">
    <source>
        <dbReference type="EMBL" id="AOW21707.1"/>
    </source>
</evidence>
<evidence type="ECO:0000256" key="1">
    <source>
        <dbReference type="ARBA" id="ARBA00004141"/>
    </source>
</evidence>
<feature type="transmembrane region" description="Helical" evidence="6">
    <location>
        <begin position="973"/>
        <end position="993"/>
    </location>
</feature>
<feature type="transmembrane region" description="Helical" evidence="6">
    <location>
        <begin position="803"/>
        <end position="819"/>
    </location>
</feature>